<reference evidence="1 2" key="1">
    <citation type="journal article" date="2018" name="Sci. Rep.">
        <title>Characterisation of pathogen-specific regions and novel effector candidates in Fusarium oxysporum f. sp. cepae.</title>
        <authorList>
            <person name="Armitage A.D."/>
            <person name="Taylor A."/>
            <person name="Sobczyk M.K."/>
            <person name="Baxter L."/>
            <person name="Greenfield B.P."/>
            <person name="Bates H.J."/>
            <person name="Wilson F."/>
            <person name="Jackson A.C."/>
            <person name="Ott S."/>
            <person name="Harrison R.J."/>
            <person name="Clarkson J.P."/>
        </authorList>
    </citation>
    <scope>NUCLEOTIDE SEQUENCE [LARGE SCALE GENOMIC DNA]</scope>
    <source>
        <strain evidence="1 2">Fp_A8</strain>
    </source>
</reference>
<accession>A0A420SIU1</accession>
<dbReference type="EMBL" id="MRDB01000059">
    <property type="protein sequence ID" value="RKL29166.1"/>
    <property type="molecule type" value="Genomic_DNA"/>
</dbReference>
<name>A0A420SIU1_GIBIN</name>
<evidence type="ECO:0000313" key="2">
    <source>
        <dbReference type="Proteomes" id="UP000283569"/>
    </source>
</evidence>
<sequence length="104" mass="11758">MASGKGDLVKQVVTASYYDYQKLQWVLQDAFPRQQGKFELQACVVFSEAAFVYPLIGIQDERREMDIYGARNSDRGSAKVIPTRDKALTSRHANMIRDARVSGK</sequence>
<comment type="caution">
    <text evidence="1">The sequence shown here is derived from an EMBL/GenBank/DDBJ whole genome shotgun (WGS) entry which is preliminary data.</text>
</comment>
<proteinExistence type="predicted"/>
<dbReference type="Proteomes" id="UP000283569">
    <property type="component" value="Unassembled WGS sequence"/>
</dbReference>
<protein>
    <submittedName>
        <fullName evidence="1">Uncharacterized protein</fullName>
    </submittedName>
</protein>
<dbReference type="AlphaFoldDB" id="A0A420SIU1"/>
<organism evidence="1 2">
    <name type="scientific">Gibberella intermedia</name>
    <name type="common">Bulb rot disease fungus</name>
    <name type="synonym">Fusarium proliferatum</name>
    <dbReference type="NCBI Taxonomy" id="948311"/>
    <lineage>
        <taxon>Eukaryota</taxon>
        <taxon>Fungi</taxon>
        <taxon>Dikarya</taxon>
        <taxon>Ascomycota</taxon>
        <taxon>Pezizomycotina</taxon>
        <taxon>Sordariomycetes</taxon>
        <taxon>Hypocreomycetidae</taxon>
        <taxon>Hypocreales</taxon>
        <taxon>Nectriaceae</taxon>
        <taxon>Fusarium</taxon>
        <taxon>Fusarium fujikuroi species complex</taxon>
    </lineage>
</organism>
<gene>
    <name evidence="1" type="ORF">BFJ72_g12075</name>
</gene>
<evidence type="ECO:0000313" key="1">
    <source>
        <dbReference type="EMBL" id="RKL29166.1"/>
    </source>
</evidence>